<dbReference type="InterPro" id="IPR013121">
    <property type="entry name" value="Fe_red_NAD-bd_6"/>
</dbReference>
<feature type="compositionally biased region" description="Polar residues" evidence="10">
    <location>
        <begin position="138"/>
        <end position="152"/>
    </location>
</feature>
<dbReference type="Gene3D" id="1.10.238.10">
    <property type="entry name" value="EF-hand"/>
    <property type="match status" value="1"/>
</dbReference>
<feature type="domain" description="EF-hand" evidence="12">
    <location>
        <begin position="251"/>
        <end position="276"/>
    </location>
</feature>
<keyword evidence="5" id="KW-0106">Calcium</keyword>
<dbReference type="PROSITE" id="PS50222">
    <property type="entry name" value="EF_HAND_2"/>
    <property type="match status" value="1"/>
</dbReference>
<keyword evidence="6" id="KW-0521">NADP</keyword>
<evidence type="ECO:0000259" key="12">
    <source>
        <dbReference type="PROSITE" id="PS50222"/>
    </source>
</evidence>
<feature type="transmembrane region" description="Helical" evidence="11">
    <location>
        <begin position="385"/>
        <end position="406"/>
    </location>
</feature>
<sequence length="740" mass="84561">MVNDVFGFQHVTPRVNGFQVKRCLPRSSLPDLLDAYYLEEKLIHSKTSSSSARKCNVEPFRQFSPIKPITDKTTRNNKTGTGSMSEDHVTGSLNPAYVPDTDEETVRQDGDNKRHTYVVPDSGNKDETMDPNNKENDNTTSSNDNKQSSNGDAQKKPLQLRQSVAASLRKREQAPDLDEKGTDTLKVELSDSDLVPQRTSSIPRGYFDTKKPITDEDSKWLHWIEVKFMEIAGDDGEIDRDEFKKALGVKKLFDQDASGTIEMNELMDGLRMLTKGTPAQKLHGSIDRDELMEVLKACMEESSLSLTEDNLEDLTDALFDAADEDDKQSSDKTWRRYFTADYLKNNLRKVVFFLVYWICITFARMTQLCHVLPFDQHILFHKMTGIAIVIFTAMHTCSHIGNALIVENETNITSWEILFTPELELGLAKGAAFITGWILIAVLTVMVVCSLPFVRASGHFQWFIAPGVLFILEKISRSKLIKFARYGDIFIEEVNLLPSGIPCIAKYEWHPFTISSAPEMEGSIWLHVRSAGHWTNKLYKYFEDYEEKEAIDVESRTRSRRAGIGVTPMASILQSVWYRFSATKQQCPSCEHTWYPEDESMDMNLKKVDFIWINRDQRSFEWFLTLLNQIEMQQSEHHGRLENCIQMHMYMTAAQKKTDMKGIGLQVALDLMYEKSQRDLITGLRTKTEPGRPDWTKIFKGIKAEKHGKVKVFFCGAPALGKTVKEKCAQFSFAFSKENF</sequence>
<evidence type="ECO:0000256" key="2">
    <source>
        <dbReference type="ARBA" id="ARBA00022630"/>
    </source>
</evidence>
<dbReference type="Proteomes" id="UP001164746">
    <property type="component" value="Chromosome 16"/>
</dbReference>
<dbReference type="InterPro" id="IPR050369">
    <property type="entry name" value="RBOH/FRE"/>
</dbReference>
<evidence type="ECO:0000256" key="7">
    <source>
        <dbReference type="ARBA" id="ARBA00022989"/>
    </source>
</evidence>
<feature type="transmembrane region" description="Helical" evidence="11">
    <location>
        <begin position="350"/>
        <end position="373"/>
    </location>
</feature>
<dbReference type="EMBL" id="CP111027">
    <property type="protein sequence ID" value="WAR29973.1"/>
    <property type="molecule type" value="Genomic_DNA"/>
</dbReference>
<evidence type="ECO:0000256" key="3">
    <source>
        <dbReference type="ARBA" id="ARBA00022692"/>
    </source>
</evidence>
<evidence type="ECO:0000256" key="5">
    <source>
        <dbReference type="ARBA" id="ARBA00022837"/>
    </source>
</evidence>
<dbReference type="PANTHER" id="PTHR11972:SF58">
    <property type="entry name" value="NADPH OXIDASE 5"/>
    <property type="match status" value="1"/>
</dbReference>
<keyword evidence="7 11" id="KW-1133">Transmembrane helix</keyword>
<dbReference type="SUPFAM" id="SSF63380">
    <property type="entry name" value="Riboflavin synthase domain-like"/>
    <property type="match status" value="1"/>
</dbReference>
<keyword evidence="4" id="KW-0274">FAD</keyword>
<name>A0ABY7G6A8_MYAAR</name>
<proteinExistence type="predicted"/>
<dbReference type="InterPro" id="IPR018247">
    <property type="entry name" value="EF_Hand_1_Ca_BS"/>
</dbReference>
<evidence type="ECO:0000256" key="10">
    <source>
        <dbReference type="SAM" id="MobiDB-lite"/>
    </source>
</evidence>
<evidence type="ECO:0000256" key="4">
    <source>
        <dbReference type="ARBA" id="ARBA00022827"/>
    </source>
</evidence>
<dbReference type="Gene3D" id="3.40.50.80">
    <property type="entry name" value="Nucleotide-binding domain of ferredoxin-NADP reductase (FNR) module"/>
    <property type="match status" value="1"/>
</dbReference>
<accession>A0ABY7G6A8</accession>
<evidence type="ECO:0000313" key="13">
    <source>
        <dbReference type="EMBL" id="WAR29973.1"/>
    </source>
</evidence>
<gene>
    <name evidence="13" type="ORF">MAR_003541</name>
</gene>
<feature type="transmembrane region" description="Helical" evidence="11">
    <location>
        <begin position="427"/>
        <end position="453"/>
    </location>
</feature>
<evidence type="ECO:0000256" key="1">
    <source>
        <dbReference type="ARBA" id="ARBA00004141"/>
    </source>
</evidence>
<dbReference type="Pfam" id="PF08030">
    <property type="entry name" value="NAD_binding_6"/>
    <property type="match status" value="1"/>
</dbReference>
<dbReference type="PROSITE" id="PS00018">
    <property type="entry name" value="EF_HAND_1"/>
    <property type="match status" value="1"/>
</dbReference>
<dbReference type="Pfam" id="PF01794">
    <property type="entry name" value="Ferric_reduct"/>
    <property type="match status" value="1"/>
</dbReference>
<protein>
    <submittedName>
        <fullName evidence="13">NOX5-like protein</fullName>
    </submittedName>
</protein>
<keyword evidence="8" id="KW-0560">Oxidoreductase</keyword>
<reference evidence="13" key="1">
    <citation type="submission" date="2022-11" db="EMBL/GenBank/DDBJ databases">
        <title>Centuries of genome instability and evolution in soft-shell clam transmissible cancer (bioRxiv).</title>
        <authorList>
            <person name="Hart S.F.M."/>
            <person name="Yonemitsu M.A."/>
            <person name="Giersch R.M."/>
            <person name="Beal B.F."/>
            <person name="Arriagada G."/>
            <person name="Davis B.W."/>
            <person name="Ostrander E.A."/>
            <person name="Goff S.P."/>
            <person name="Metzger M.J."/>
        </authorList>
    </citation>
    <scope>NUCLEOTIDE SEQUENCE</scope>
    <source>
        <strain evidence="13">MELC-2E11</strain>
        <tissue evidence="13">Siphon/mantle</tissue>
    </source>
</reference>
<evidence type="ECO:0000256" key="8">
    <source>
        <dbReference type="ARBA" id="ARBA00023002"/>
    </source>
</evidence>
<dbReference type="Pfam" id="PF08022">
    <property type="entry name" value="FAD_binding_8"/>
    <property type="match status" value="1"/>
</dbReference>
<evidence type="ECO:0000256" key="11">
    <source>
        <dbReference type="SAM" id="Phobius"/>
    </source>
</evidence>
<evidence type="ECO:0000256" key="9">
    <source>
        <dbReference type="ARBA" id="ARBA00023136"/>
    </source>
</evidence>
<feature type="compositionally biased region" description="Basic and acidic residues" evidence="10">
    <location>
        <begin position="104"/>
        <end position="114"/>
    </location>
</feature>
<dbReference type="InterPro" id="IPR002048">
    <property type="entry name" value="EF_hand_dom"/>
</dbReference>
<keyword evidence="9 11" id="KW-0472">Membrane</keyword>
<dbReference type="InterPro" id="IPR011992">
    <property type="entry name" value="EF-hand-dom_pair"/>
</dbReference>
<dbReference type="CDD" id="cd06186">
    <property type="entry name" value="NOX_Duox_like_FAD_NADP"/>
    <property type="match status" value="1"/>
</dbReference>
<feature type="compositionally biased region" description="Basic and acidic residues" evidence="10">
    <location>
        <begin position="123"/>
        <end position="137"/>
    </location>
</feature>
<dbReference type="InterPro" id="IPR039261">
    <property type="entry name" value="FNR_nucleotide-bd"/>
</dbReference>
<evidence type="ECO:0000256" key="6">
    <source>
        <dbReference type="ARBA" id="ARBA00022857"/>
    </source>
</evidence>
<dbReference type="InterPro" id="IPR017938">
    <property type="entry name" value="Riboflavin_synthase-like_b-brl"/>
</dbReference>
<keyword evidence="2" id="KW-0285">Flavoprotein</keyword>
<dbReference type="InterPro" id="IPR013112">
    <property type="entry name" value="FAD-bd_8"/>
</dbReference>
<keyword evidence="3 11" id="KW-0812">Transmembrane</keyword>
<dbReference type="InterPro" id="IPR013130">
    <property type="entry name" value="Fe3_Rdtase_TM_dom"/>
</dbReference>
<comment type="subcellular location">
    <subcellularLocation>
        <location evidence="1">Membrane</location>
        <topology evidence="1">Multi-pass membrane protein</topology>
    </subcellularLocation>
</comment>
<keyword evidence="14" id="KW-1185">Reference proteome</keyword>
<dbReference type="PANTHER" id="PTHR11972">
    <property type="entry name" value="NADPH OXIDASE"/>
    <property type="match status" value="1"/>
</dbReference>
<feature type="region of interest" description="Disordered" evidence="10">
    <location>
        <begin position="65"/>
        <end position="162"/>
    </location>
</feature>
<organism evidence="13 14">
    <name type="scientific">Mya arenaria</name>
    <name type="common">Soft-shell clam</name>
    <dbReference type="NCBI Taxonomy" id="6604"/>
    <lineage>
        <taxon>Eukaryota</taxon>
        <taxon>Metazoa</taxon>
        <taxon>Spiralia</taxon>
        <taxon>Lophotrochozoa</taxon>
        <taxon>Mollusca</taxon>
        <taxon>Bivalvia</taxon>
        <taxon>Autobranchia</taxon>
        <taxon>Heteroconchia</taxon>
        <taxon>Euheterodonta</taxon>
        <taxon>Imparidentia</taxon>
        <taxon>Neoheterodontei</taxon>
        <taxon>Myida</taxon>
        <taxon>Myoidea</taxon>
        <taxon>Myidae</taxon>
        <taxon>Mya</taxon>
    </lineage>
</organism>
<evidence type="ECO:0000313" key="14">
    <source>
        <dbReference type="Proteomes" id="UP001164746"/>
    </source>
</evidence>
<dbReference type="SUPFAM" id="SSF52343">
    <property type="entry name" value="Ferredoxin reductase-like, C-terminal NADP-linked domain"/>
    <property type="match status" value="1"/>
</dbReference>
<dbReference type="SUPFAM" id="SSF47473">
    <property type="entry name" value="EF-hand"/>
    <property type="match status" value="1"/>
</dbReference>